<keyword evidence="2" id="KW-1185">Reference proteome</keyword>
<sequence length="347" mass="38212">MANIAYEDLSGTSTPVTTNPYDGIIQACKNDPKQIQERYDLHRRTRNEKQKEKILSPDFQGWILDEVLTKLDGPQEDPGFMDPRNCLVFWARPPRKIKNLIEIIQQRLKHVAPALWLMPLPNLHMTAMEVTHSLTSPEIDALVQTLLPASKTIADLPSTPGSRARLIKPQLSFDAAALALSFVPAAAESFPNSNLDMPRQASDDTFTYHHLRHTLYDMISATGVLIASRYVVPSAHLTIARFNSPNPFDAANQLDGDAGSNMAKRKQLIIEVERINQWLEAEVWPGAAGGGGVMDDEETKGQTGIAGSTAQLSGQWVVGEGNGLDFRRGALWYGGGETVYLGKGIEE</sequence>
<evidence type="ECO:0000313" key="1">
    <source>
        <dbReference type="EMBL" id="KAK5091879.1"/>
    </source>
</evidence>
<dbReference type="SUPFAM" id="SSF55144">
    <property type="entry name" value="LigT-like"/>
    <property type="match status" value="1"/>
</dbReference>
<proteinExistence type="predicted"/>
<name>A0ABR0K817_9EURO</name>
<reference evidence="1 2" key="1">
    <citation type="submission" date="2023-08" db="EMBL/GenBank/DDBJ databases">
        <title>Black Yeasts Isolated from many extreme environments.</title>
        <authorList>
            <person name="Coleine C."/>
            <person name="Stajich J.E."/>
            <person name="Selbmann L."/>
        </authorList>
    </citation>
    <scope>NUCLEOTIDE SEQUENCE [LARGE SCALE GENOMIC DNA]</scope>
    <source>
        <strain evidence="1 2">CCFEE 5885</strain>
    </source>
</reference>
<organism evidence="1 2">
    <name type="scientific">Lithohypha guttulata</name>
    <dbReference type="NCBI Taxonomy" id="1690604"/>
    <lineage>
        <taxon>Eukaryota</taxon>
        <taxon>Fungi</taxon>
        <taxon>Dikarya</taxon>
        <taxon>Ascomycota</taxon>
        <taxon>Pezizomycotina</taxon>
        <taxon>Eurotiomycetes</taxon>
        <taxon>Chaetothyriomycetidae</taxon>
        <taxon>Chaetothyriales</taxon>
        <taxon>Trichomeriaceae</taxon>
        <taxon>Lithohypha</taxon>
    </lineage>
</organism>
<gene>
    <name evidence="1" type="ORF">LTR24_005775</name>
</gene>
<evidence type="ECO:0000313" key="2">
    <source>
        <dbReference type="Proteomes" id="UP001345013"/>
    </source>
</evidence>
<dbReference type="Proteomes" id="UP001345013">
    <property type="component" value="Unassembled WGS sequence"/>
</dbReference>
<comment type="caution">
    <text evidence="1">The sequence shown here is derived from an EMBL/GenBank/DDBJ whole genome shotgun (WGS) entry which is preliminary data.</text>
</comment>
<protein>
    <recommendedName>
        <fullName evidence="3">RNA ligase/cyclic nucleotide phosphodiesterase</fullName>
    </recommendedName>
</protein>
<accession>A0ABR0K817</accession>
<dbReference type="InterPro" id="IPR009097">
    <property type="entry name" value="Cyclic_Pdiesterase"/>
</dbReference>
<dbReference type="EMBL" id="JAVRRG010000068">
    <property type="protein sequence ID" value="KAK5091879.1"/>
    <property type="molecule type" value="Genomic_DNA"/>
</dbReference>
<evidence type="ECO:0008006" key="3">
    <source>
        <dbReference type="Google" id="ProtNLM"/>
    </source>
</evidence>